<evidence type="ECO:0000313" key="1">
    <source>
        <dbReference type="EMBL" id="CEK57928.1"/>
    </source>
</evidence>
<protein>
    <submittedName>
        <fullName evidence="1">Uncharacterized protein</fullName>
    </submittedName>
</protein>
<sequence length="129" mass="14130">TNDAVKETQITANIAVNKSINTHKDNGKGNVEEINMNTLSSTLEQCMTTVSTTMTNDQTNVKLSCLEQHLALDDVLDNLKVLSLECPINQQVSMVKEPEVNDSLIVVAIGNLSLNSKKTKVKNAHNHNE</sequence>
<dbReference type="AlphaFoldDB" id="A0A0B6YNY0"/>
<proteinExistence type="predicted"/>
<dbReference type="EMBL" id="HACG01011063">
    <property type="protein sequence ID" value="CEK57928.1"/>
    <property type="molecule type" value="Transcribed_RNA"/>
</dbReference>
<organism evidence="1">
    <name type="scientific">Arion vulgaris</name>
    <dbReference type="NCBI Taxonomy" id="1028688"/>
    <lineage>
        <taxon>Eukaryota</taxon>
        <taxon>Metazoa</taxon>
        <taxon>Spiralia</taxon>
        <taxon>Lophotrochozoa</taxon>
        <taxon>Mollusca</taxon>
        <taxon>Gastropoda</taxon>
        <taxon>Heterobranchia</taxon>
        <taxon>Euthyneura</taxon>
        <taxon>Panpulmonata</taxon>
        <taxon>Eupulmonata</taxon>
        <taxon>Stylommatophora</taxon>
        <taxon>Helicina</taxon>
        <taxon>Arionoidea</taxon>
        <taxon>Arionidae</taxon>
        <taxon>Arion</taxon>
    </lineage>
</organism>
<feature type="non-terminal residue" evidence="1">
    <location>
        <position position="1"/>
    </location>
</feature>
<accession>A0A0B6YNY0</accession>
<gene>
    <name evidence="1" type="primary">ORF31492</name>
</gene>
<reference evidence="1" key="1">
    <citation type="submission" date="2014-12" db="EMBL/GenBank/DDBJ databases">
        <title>Insight into the proteome of Arion vulgaris.</title>
        <authorList>
            <person name="Aradska J."/>
            <person name="Bulat T."/>
            <person name="Smidak R."/>
            <person name="Sarate P."/>
            <person name="Gangsoo J."/>
            <person name="Sialana F."/>
            <person name="Bilban M."/>
            <person name="Lubec G."/>
        </authorList>
    </citation>
    <scope>NUCLEOTIDE SEQUENCE</scope>
    <source>
        <tissue evidence="1">Skin</tissue>
    </source>
</reference>
<name>A0A0B6YNY0_9EUPU</name>